<organism evidence="2 3">
    <name type="scientific">Rohdeia mirabilis</name>
    <dbReference type="NCBI Taxonomy" id="2528008"/>
    <lineage>
        <taxon>Bacteria</taxon>
        <taxon>Pseudomonadati</taxon>
        <taxon>Planctomycetota</taxon>
        <taxon>Planctomycetia</taxon>
        <taxon>Planctomycetia incertae sedis</taxon>
        <taxon>Rohdeia</taxon>
    </lineage>
</organism>
<keyword evidence="1" id="KW-0812">Transmembrane</keyword>
<sequence>MNSDRRLSQRHRATGVPRDRRALAGLVAAVLGLVPLRISVMATVTTFVAPHWGPRVEPSSSPLATSVLIVSATVAALLGLVAIVALFGQYLAHLLNGATVRRRLATLGSWLALGHMLAFGSVLATAPLALEYAVDLWWFLALGLSLGQLLLARFAREQRSASVADNA</sequence>
<keyword evidence="3" id="KW-1185">Reference proteome</keyword>
<evidence type="ECO:0000313" key="3">
    <source>
        <dbReference type="Proteomes" id="UP000319342"/>
    </source>
</evidence>
<evidence type="ECO:0000256" key="1">
    <source>
        <dbReference type="SAM" id="Phobius"/>
    </source>
</evidence>
<proteinExistence type="predicted"/>
<protein>
    <submittedName>
        <fullName evidence="2">Uncharacterized protein</fullName>
    </submittedName>
</protein>
<feature type="transmembrane region" description="Helical" evidence="1">
    <location>
        <begin position="104"/>
        <end position="130"/>
    </location>
</feature>
<evidence type="ECO:0000313" key="2">
    <source>
        <dbReference type="EMBL" id="QDU84199.1"/>
    </source>
</evidence>
<feature type="transmembrane region" description="Helical" evidence="1">
    <location>
        <begin position="21"/>
        <end position="48"/>
    </location>
</feature>
<keyword evidence="1" id="KW-0472">Membrane</keyword>
<dbReference type="EMBL" id="CP036290">
    <property type="protein sequence ID" value="QDU84199.1"/>
    <property type="molecule type" value="Genomic_DNA"/>
</dbReference>
<keyword evidence="1" id="KW-1133">Transmembrane helix</keyword>
<dbReference type="Proteomes" id="UP000319342">
    <property type="component" value="Chromosome"/>
</dbReference>
<gene>
    <name evidence="2" type="ORF">Pla163_13040</name>
</gene>
<dbReference type="AlphaFoldDB" id="A0A518CY99"/>
<reference evidence="2 3" key="1">
    <citation type="submission" date="2019-02" db="EMBL/GenBank/DDBJ databases">
        <title>Deep-cultivation of Planctomycetes and their phenomic and genomic characterization uncovers novel biology.</title>
        <authorList>
            <person name="Wiegand S."/>
            <person name="Jogler M."/>
            <person name="Boedeker C."/>
            <person name="Pinto D."/>
            <person name="Vollmers J."/>
            <person name="Rivas-Marin E."/>
            <person name="Kohn T."/>
            <person name="Peeters S.H."/>
            <person name="Heuer A."/>
            <person name="Rast P."/>
            <person name="Oberbeckmann S."/>
            <person name="Bunk B."/>
            <person name="Jeske O."/>
            <person name="Meyerdierks A."/>
            <person name="Storesund J.E."/>
            <person name="Kallscheuer N."/>
            <person name="Luecker S."/>
            <person name="Lage O.M."/>
            <person name="Pohl T."/>
            <person name="Merkel B.J."/>
            <person name="Hornburger P."/>
            <person name="Mueller R.-W."/>
            <person name="Bruemmer F."/>
            <person name="Labrenz M."/>
            <person name="Spormann A.M."/>
            <person name="Op den Camp H."/>
            <person name="Overmann J."/>
            <person name="Amann R."/>
            <person name="Jetten M.S.M."/>
            <person name="Mascher T."/>
            <person name="Medema M.H."/>
            <person name="Devos D.P."/>
            <person name="Kaster A.-K."/>
            <person name="Ovreas L."/>
            <person name="Rohde M."/>
            <person name="Galperin M.Y."/>
            <person name="Jogler C."/>
        </authorList>
    </citation>
    <scope>NUCLEOTIDE SEQUENCE [LARGE SCALE GENOMIC DNA]</scope>
    <source>
        <strain evidence="2 3">Pla163</strain>
    </source>
</reference>
<feature type="transmembrane region" description="Helical" evidence="1">
    <location>
        <begin position="136"/>
        <end position="155"/>
    </location>
</feature>
<accession>A0A518CY99</accession>
<feature type="transmembrane region" description="Helical" evidence="1">
    <location>
        <begin position="68"/>
        <end position="92"/>
    </location>
</feature>
<dbReference type="RefSeq" id="WP_145185320.1">
    <property type="nucleotide sequence ID" value="NZ_CP036290.1"/>
</dbReference>
<name>A0A518CY99_9BACT</name>